<organism evidence="7 8">
    <name type="scientific">Hydrogenophaga aromaticivorans</name>
    <dbReference type="NCBI Taxonomy" id="2610898"/>
    <lineage>
        <taxon>Bacteria</taxon>
        <taxon>Pseudomonadati</taxon>
        <taxon>Pseudomonadota</taxon>
        <taxon>Betaproteobacteria</taxon>
        <taxon>Burkholderiales</taxon>
        <taxon>Comamonadaceae</taxon>
        <taxon>Hydrogenophaga</taxon>
    </lineage>
</organism>
<dbReference type="PANTHER" id="PTHR21716:SF4">
    <property type="entry name" value="TRANSMEMBRANE PROTEIN 245"/>
    <property type="match status" value="1"/>
</dbReference>
<dbReference type="GO" id="GO:0016020">
    <property type="term" value="C:membrane"/>
    <property type="evidence" value="ECO:0007669"/>
    <property type="project" value="UniProtKB-SubCell"/>
</dbReference>
<evidence type="ECO:0000313" key="7">
    <source>
        <dbReference type="EMBL" id="NWF48618.1"/>
    </source>
</evidence>
<evidence type="ECO:0000256" key="5">
    <source>
        <dbReference type="ARBA" id="ARBA00023136"/>
    </source>
</evidence>
<accession>A0A7Y8H2T0</accession>
<keyword evidence="4 6" id="KW-1133">Transmembrane helix</keyword>
<feature type="transmembrane region" description="Helical" evidence="6">
    <location>
        <begin position="314"/>
        <end position="346"/>
    </location>
</feature>
<feature type="transmembrane region" description="Helical" evidence="6">
    <location>
        <begin position="165"/>
        <end position="182"/>
    </location>
</feature>
<evidence type="ECO:0000256" key="3">
    <source>
        <dbReference type="ARBA" id="ARBA00022692"/>
    </source>
</evidence>
<reference evidence="7 8" key="1">
    <citation type="submission" date="2019-09" db="EMBL/GenBank/DDBJ databases">
        <title>Hydrogenophaga aromatica sp. nov., isolated from a para-xylene-degrading enrichment culture.</title>
        <authorList>
            <person name="Tancsics A."/>
            <person name="Banerjee S."/>
        </authorList>
    </citation>
    <scope>NUCLEOTIDE SEQUENCE [LARGE SCALE GENOMIC DNA]</scope>
    <source>
        <strain evidence="7 8">D2P1</strain>
    </source>
</reference>
<feature type="transmembrane region" description="Helical" evidence="6">
    <location>
        <begin position="69"/>
        <end position="90"/>
    </location>
</feature>
<feature type="transmembrane region" description="Helical" evidence="6">
    <location>
        <begin position="272"/>
        <end position="294"/>
    </location>
</feature>
<sequence length="365" mass="39752">MNSPDEDASPFPENRALLLLLVAVTFSLGWILLPFYGTLMWSAIIALLFAPLQRRLLLRLRHRRTLAALLTVLTAVVIVVVPFALLSVALAHEAAGLVARIQSGETSPVPYLRGVFDALPGWAATLLERFGLVDFDTLQRSLNTRLEQGIGLIATQVFSLGQNTFEFATSLLITPYLAFFLIRDGDRIVHAMRRALPLTPMHKQELLDKFSTVIRSTVRGNLVVAATQGALGGLAFWFFEVRGALLWAVMMAFLSLLPAIGAALVWLPVAIWFFVTGAIWQGIALAAWGVLVIGMVDNLLRPMLVGKATLMPDYVVMITTLGGMVVFGVNGFVLGPVIAAMFFAVWHLYLTTQSVATPPSGPSEP</sequence>
<keyword evidence="5 6" id="KW-0472">Membrane</keyword>
<keyword evidence="3 6" id="KW-0812">Transmembrane</keyword>
<feature type="transmembrane region" description="Helical" evidence="6">
    <location>
        <begin position="39"/>
        <end position="57"/>
    </location>
</feature>
<dbReference type="Pfam" id="PF01594">
    <property type="entry name" value="AI-2E_transport"/>
    <property type="match status" value="1"/>
</dbReference>
<dbReference type="InterPro" id="IPR002549">
    <property type="entry name" value="AI-2E-like"/>
</dbReference>
<comment type="subcellular location">
    <subcellularLocation>
        <location evidence="1">Membrane</location>
        <topology evidence="1">Multi-pass membrane protein</topology>
    </subcellularLocation>
</comment>
<feature type="transmembrane region" description="Helical" evidence="6">
    <location>
        <begin position="220"/>
        <end position="239"/>
    </location>
</feature>
<dbReference type="EMBL" id="VYGV01000028">
    <property type="protein sequence ID" value="NWF48618.1"/>
    <property type="molecule type" value="Genomic_DNA"/>
</dbReference>
<protein>
    <submittedName>
        <fullName evidence="7">AI-2E family transporter</fullName>
    </submittedName>
</protein>
<dbReference type="RefSeq" id="WP_177139359.1">
    <property type="nucleotide sequence ID" value="NZ_VYGV01000028.1"/>
</dbReference>
<dbReference type="AlphaFoldDB" id="A0A7Y8H2T0"/>
<evidence type="ECO:0000256" key="6">
    <source>
        <dbReference type="SAM" id="Phobius"/>
    </source>
</evidence>
<feature type="transmembrane region" description="Helical" evidence="6">
    <location>
        <begin position="245"/>
        <end position="267"/>
    </location>
</feature>
<evidence type="ECO:0000313" key="8">
    <source>
        <dbReference type="Proteomes" id="UP000545507"/>
    </source>
</evidence>
<keyword evidence="8" id="KW-1185">Reference proteome</keyword>
<name>A0A7Y8H2T0_9BURK</name>
<gene>
    <name evidence="7" type="ORF">F3K02_25655</name>
</gene>
<comment type="similarity">
    <text evidence="2">Belongs to the autoinducer-2 exporter (AI-2E) (TC 2.A.86) family.</text>
</comment>
<dbReference type="PANTHER" id="PTHR21716">
    <property type="entry name" value="TRANSMEMBRANE PROTEIN"/>
    <property type="match status" value="1"/>
</dbReference>
<evidence type="ECO:0000256" key="1">
    <source>
        <dbReference type="ARBA" id="ARBA00004141"/>
    </source>
</evidence>
<comment type="caution">
    <text evidence="7">The sequence shown here is derived from an EMBL/GenBank/DDBJ whole genome shotgun (WGS) entry which is preliminary data.</text>
</comment>
<evidence type="ECO:0000256" key="4">
    <source>
        <dbReference type="ARBA" id="ARBA00022989"/>
    </source>
</evidence>
<dbReference type="Proteomes" id="UP000545507">
    <property type="component" value="Unassembled WGS sequence"/>
</dbReference>
<evidence type="ECO:0000256" key="2">
    <source>
        <dbReference type="ARBA" id="ARBA00009773"/>
    </source>
</evidence>
<proteinExistence type="inferred from homology"/>